<evidence type="ECO:0000313" key="1">
    <source>
        <dbReference type="EMBL" id="KXB06389.1"/>
    </source>
</evidence>
<dbReference type="CDD" id="cd07812">
    <property type="entry name" value="SRPBCC"/>
    <property type="match status" value="1"/>
</dbReference>
<protein>
    <recommendedName>
        <fullName evidence="3">SRPBCC family protein</fullName>
    </recommendedName>
</protein>
<dbReference type="Gene3D" id="3.30.530.20">
    <property type="match status" value="1"/>
</dbReference>
<evidence type="ECO:0008006" key="3">
    <source>
        <dbReference type="Google" id="ProtNLM"/>
    </source>
</evidence>
<dbReference type="InterPro" id="IPR023393">
    <property type="entry name" value="START-like_dom_sf"/>
</dbReference>
<sequence length="157" mass="18720">MKVIEEKIDIYAPKEKVWNHLVDQKKAEDWDPGVDHVEYLSDKRKGEGTKTLYRTKRVFGKELEFVMDIKKWKENDEIEFVDKLEDEVFGFKKIYGDWILEKLDKGTEFTWKFGFVVDSLRKRFMWSLLKYGTSKTTREAIEGLKETVEEGEHDQEG</sequence>
<proteinExistence type="predicted"/>
<reference evidence="1 2" key="1">
    <citation type="journal article" date="2016" name="Sci. Rep.">
        <title>Metabolic traits of an uncultured archaeal lineage -MSBL1- from brine pools of the Red Sea.</title>
        <authorList>
            <person name="Mwirichia R."/>
            <person name="Alam I."/>
            <person name="Rashid M."/>
            <person name="Vinu M."/>
            <person name="Ba-Alawi W."/>
            <person name="Anthony Kamau A."/>
            <person name="Kamanda Ngugi D."/>
            <person name="Goker M."/>
            <person name="Klenk H.P."/>
            <person name="Bajic V."/>
            <person name="Stingl U."/>
        </authorList>
    </citation>
    <scope>NUCLEOTIDE SEQUENCE [LARGE SCALE GENOMIC DNA]</scope>
    <source>
        <strain evidence="1">SCGC-AAA382F02</strain>
    </source>
</reference>
<organism evidence="1 2">
    <name type="scientific">candidate division MSBL1 archaeon SCGC-AAA382F02</name>
    <dbReference type="NCBI Taxonomy" id="1698282"/>
    <lineage>
        <taxon>Archaea</taxon>
        <taxon>Methanobacteriati</taxon>
        <taxon>Methanobacteriota</taxon>
        <taxon>candidate division MSBL1</taxon>
    </lineage>
</organism>
<keyword evidence="2" id="KW-1185">Reference proteome</keyword>
<comment type="caution">
    <text evidence="1">The sequence shown here is derived from an EMBL/GenBank/DDBJ whole genome shotgun (WGS) entry which is preliminary data.</text>
</comment>
<name>A0A133VIX1_9EURY</name>
<accession>A0A133VIX1</accession>
<dbReference type="InterPro" id="IPR019587">
    <property type="entry name" value="Polyketide_cyclase/dehydratase"/>
</dbReference>
<dbReference type="SUPFAM" id="SSF55961">
    <property type="entry name" value="Bet v1-like"/>
    <property type="match status" value="1"/>
</dbReference>
<dbReference type="Pfam" id="PF10604">
    <property type="entry name" value="Polyketide_cyc2"/>
    <property type="match status" value="1"/>
</dbReference>
<dbReference type="EMBL" id="LHYG01000004">
    <property type="protein sequence ID" value="KXB06389.1"/>
    <property type="molecule type" value="Genomic_DNA"/>
</dbReference>
<dbReference type="Proteomes" id="UP000070491">
    <property type="component" value="Unassembled WGS sequence"/>
</dbReference>
<evidence type="ECO:0000313" key="2">
    <source>
        <dbReference type="Proteomes" id="UP000070491"/>
    </source>
</evidence>
<gene>
    <name evidence="1" type="ORF">AKJ53_00520</name>
</gene>
<dbReference type="AlphaFoldDB" id="A0A133VIX1"/>